<evidence type="ECO:0000256" key="1">
    <source>
        <dbReference type="SAM" id="MobiDB-lite"/>
    </source>
</evidence>
<feature type="region of interest" description="Disordered" evidence="1">
    <location>
        <begin position="80"/>
        <end position="109"/>
    </location>
</feature>
<keyword evidence="3" id="KW-1185">Reference proteome</keyword>
<dbReference type="Proteomes" id="UP000886523">
    <property type="component" value="Unassembled WGS sequence"/>
</dbReference>
<protein>
    <submittedName>
        <fullName evidence="2">Uncharacterized protein</fullName>
    </submittedName>
</protein>
<reference evidence="2" key="1">
    <citation type="journal article" date="2020" name="Nat. Commun.">
        <title>Large-scale genome sequencing of mycorrhizal fungi provides insights into the early evolution of symbiotic traits.</title>
        <authorList>
            <person name="Miyauchi S."/>
            <person name="Kiss E."/>
            <person name="Kuo A."/>
            <person name="Drula E."/>
            <person name="Kohler A."/>
            <person name="Sanchez-Garcia M."/>
            <person name="Morin E."/>
            <person name="Andreopoulos B."/>
            <person name="Barry K.W."/>
            <person name="Bonito G."/>
            <person name="Buee M."/>
            <person name="Carver A."/>
            <person name="Chen C."/>
            <person name="Cichocki N."/>
            <person name="Clum A."/>
            <person name="Culley D."/>
            <person name="Crous P.W."/>
            <person name="Fauchery L."/>
            <person name="Girlanda M."/>
            <person name="Hayes R.D."/>
            <person name="Keri Z."/>
            <person name="LaButti K."/>
            <person name="Lipzen A."/>
            <person name="Lombard V."/>
            <person name="Magnuson J."/>
            <person name="Maillard F."/>
            <person name="Murat C."/>
            <person name="Nolan M."/>
            <person name="Ohm R.A."/>
            <person name="Pangilinan J."/>
            <person name="Pereira M.F."/>
            <person name="Perotto S."/>
            <person name="Peter M."/>
            <person name="Pfister S."/>
            <person name="Riley R."/>
            <person name="Sitrit Y."/>
            <person name="Stielow J.B."/>
            <person name="Szollosi G."/>
            <person name="Zifcakova L."/>
            <person name="Stursova M."/>
            <person name="Spatafora J.W."/>
            <person name="Tedersoo L."/>
            <person name="Vaario L.M."/>
            <person name="Yamada A."/>
            <person name="Yan M."/>
            <person name="Wang P."/>
            <person name="Xu J."/>
            <person name="Bruns T."/>
            <person name="Baldrian P."/>
            <person name="Vilgalys R."/>
            <person name="Dunand C."/>
            <person name="Henrissat B."/>
            <person name="Grigoriev I.V."/>
            <person name="Hibbett D."/>
            <person name="Nagy L.G."/>
            <person name="Martin F.M."/>
        </authorList>
    </citation>
    <scope>NUCLEOTIDE SEQUENCE</scope>
    <source>
        <strain evidence="2">UP504</strain>
    </source>
</reference>
<evidence type="ECO:0000313" key="2">
    <source>
        <dbReference type="EMBL" id="KAF9503293.1"/>
    </source>
</evidence>
<evidence type="ECO:0000313" key="3">
    <source>
        <dbReference type="Proteomes" id="UP000886523"/>
    </source>
</evidence>
<accession>A0A9P6ACQ7</accession>
<feature type="compositionally biased region" description="Basic and acidic residues" evidence="1">
    <location>
        <begin position="80"/>
        <end position="95"/>
    </location>
</feature>
<proteinExistence type="predicted"/>
<dbReference type="EMBL" id="MU129392">
    <property type="protein sequence ID" value="KAF9503293.1"/>
    <property type="molecule type" value="Genomic_DNA"/>
</dbReference>
<gene>
    <name evidence="2" type="ORF">BS47DRAFT_1402560</name>
</gene>
<name>A0A9P6ACQ7_9AGAM</name>
<dbReference type="AlphaFoldDB" id="A0A9P6ACQ7"/>
<organism evidence="2 3">
    <name type="scientific">Hydnum rufescens UP504</name>
    <dbReference type="NCBI Taxonomy" id="1448309"/>
    <lineage>
        <taxon>Eukaryota</taxon>
        <taxon>Fungi</taxon>
        <taxon>Dikarya</taxon>
        <taxon>Basidiomycota</taxon>
        <taxon>Agaricomycotina</taxon>
        <taxon>Agaricomycetes</taxon>
        <taxon>Cantharellales</taxon>
        <taxon>Hydnaceae</taxon>
        <taxon>Hydnum</taxon>
    </lineage>
</organism>
<comment type="caution">
    <text evidence="2">The sequence shown here is derived from an EMBL/GenBank/DDBJ whole genome shotgun (WGS) entry which is preliminary data.</text>
</comment>
<sequence>MARDSWPDKTSHGDFFRSFEARFRASKNQTALLQHIYGEYFKKYPWNCPHDAEPIPGHAYPEAINEEEKECSIKKTKEVEFKQTRHQPEEAREANDPGGAPSESALKSSKDPAPLFLSARRSSHIQVYLSLYYNSKIAPLLEKQAALDRASFAAAGKKWSKLVTRNKIVAELYMKETDDVIAAVEAERERLYQEELKARNSEDANWKAKVFKTMFPRLKATITKFCEETGVSASLFIGSPDPLLRISSYLRSMWELLMRERY</sequence>